<evidence type="ECO:0000256" key="4">
    <source>
        <dbReference type="ARBA" id="ARBA00034427"/>
    </source>
</evidence>
<organism evidence="6 7">
    <name type="scientific">Candida boidinii</name>
    <name type="common">Yeast</name>
    <dbReference type="NCBI Taxonomy" id="5477"/>
    <lineage>
        <taxon>Eukaryota</taxon>
        <taxon>Fungi</taxon>
        <taxon>Dikarya</taxon>
        <taxon>Ascomycota</taxon>
        <taxon>Saccharomycotina</taxon>
        <taxon>Pichiomycetes</taxon>
        <taxon>Pichiales</taxon>
        <taxon>Pichiaceae</taxon>
        <taxon>Ogataea</taxon>
        <taxon>Ogataea/Candida clade</taxon>
    </lineage>
</organism>
<comment type="similarity">
    <text evidence="1">Belongs to the POA1 family.</text>
</comment>
<evidence type="ECO:0000256" key="1">
    <source>
        <dbReference type="ARBA" id="ARBA00006575"/>
    </source>
</evidence>
<dbReference type="PANTHER" id="PTHR12521">
    <property type="entry name" value="PROTEIN C6ORF130"/>
    <property type="match status" value="1"/>
</dbReference>
<evidence type="ECO:0000313" key="7">
    <source>
        <dbReference type="Proteomes" id="UP001165120"/>
    </source>
</evidence>
<dbReference type="SMART" id="SM00506">
    <property type="entry name" value="A1pp"/>
    <property type="match status" value="1"/>
</dbReference>
<dbReference type="InterPro" id="IPR043472">
    <property type="entry name" value="Macro_dom-like"/>
</dbReference>
<evidence type="ECO:0000313" key="6">
    <source>
        <dbReference type="EMBL" id="GME67636.1"/>
    </source>
</evidence>
<dbReference type="SUPFAM" id="SSF52949">
    <property type="entry name" value="Macro domain-like"/>
    <property type="match status" value="1"/>
</dbReference>
<proteinExistence type="inferred from homology"/>
<evidence type="ECO:0000256" key="2">
    <source>
        <dbReference type="ARBA" id="ARBA00012983"/>
    </source>
</evidence>
<dbReference type="PANTHER" id="PTHR12521:SF0">
    <property type="entry name" value="ADP-RIBOSE GLYCOHYDROLASE OARD1"/>
    <property type="match status" value="1"/>
</dbReference>
<comment type="catalytic activity">
    <reaction evidence="4">
        <text>ADP-alpha-D-ribose 1''-phosphate + H2O = ADP-D-ribose + phosphate</text>
        <dbReference type="Rhea" id="RHEA:25029"/>
        <dbReference type="ChEBI" id="CHEBI:15377"/>
        <dbReference type="ChEBI" id="CHEBI:43474"/>
        <dbReference type="ChEBI" id="CHEBI:57967"/>
        <dbReference type="ChEBI" id="CHEBI:58753"/>
        <dbReference type="EC" id="3.1.3.84"/>
    </reaction>
</comment>
<dbReference type="EC" id="3.1.3.84" evidence="2"/>
<reference evidence="6" key="1">
    <citation type="submission" date="2023-04" db="EMBL/GenBank/DDBJ databases">
        <title>Candida boidinii NBRC 10035.</title>
        <authorList>
            <person name="Ichikawa N."/>
            <person name="Sato H."/>
            <person name="Tonouchi N."/>
        </authorList>
    </citation>
    <scope>NUCLEOTIDE SEQUENCE</scope>
    <source>
        <strain evidence="6">NBRC 10035</strain>
    </source>
</reference>
<comment type="caution">
    <text evidence="6">The sequence shown here is derived from an EMBL/GenBank/DDBJ whole genome shotgun (WGS) entry which is preliminary data.</text>
</comment>
<dbReference type="Gene3D" id="3.40.220.10">
    <property type="entry name" value="Leucine Aminopeptidase, subunit E, domain 1"/>
    <property type="match status" value="1"/>
</dbReference>
<dbReference type="GO" id="GO:0140291">
    <property type="term" value="P:peptidyl-glutamate ADP-deribosylation"/>
    <property type="evidence" value="ECO:0007669"/>
    <property type="project" value="TreeGrafter"/>
</dbReference>
<name>A0A9W6SYU0_CANBO</name>
<dbReference type="EMBL" id="BSXN01000215">
    <property type="protein sequence ID" value="GME67636.1"/>
    <property type="molecule type" value="Genomic_DNA"/>
</dbReference>
<protein>
    <recommendedName>
        <fullName evidence="3">ADP-ribose 1''-phosphate phosphatase</fullName>
        <ecNumber evidence="2">3.1.3.84</ecNumber>
    </recommendedName>
</protein>
<dbReference type="Proteomes" id="UP001165120">
    <property type="component" value="Unassembled WGS sequence"/>
</dbReference>
<evidence type="ECO:0000256" key="3">
    <source>
        <dbReference type="ARBA" id="ARBA00019744"/>
    </source>
</evidence>
<dbReference type="Pfam" id="PF01661">
    <property type="entry name" value="Macro"/>
    <property type="match status" value="1"/>
</dbReference>
<gene>
    <name evidence="6" type="ORF">Cboi02_000102200</name>
</gene>
<accession>A0A9W6SYU0</accession>
<feature type="domain" description="Macro" evidence="5">
    <location>
        <begin position="1"/>
        <end position="182"/>
    </location>
</feature>
<dbReference type="AlphaFoldDB" id="A0A9W6SYU0"/>
<sequence length="182" mass="20067">MSHLIKYTSGDLFQVALKSTSIKEGPIIIGHACNCLGFWGGGIAPIFKRKFPSTYRIYNNHCAKYSKDPSLLLGSSLVIPISVKDPGFVKTVGERVLIVCLFTSIMGGEDPEEIAENTQAALLDLKKRLENFEIEGDFTEYDSNNLAVLNIPKINAGIFNVPWELTEKSIIKSGLKTNVFVL</sequence>
<dbReference type="InterPro" id="IPR002589">
    <property type="entry name" value="Macro_dom"/>
</dbReference>
<evidence type="ECO:0000259" key="5">
    <source>
        <dbReference type="PROSITE" id="PS51154"/>
    </source>
</evidence>
<dbReference type="InterPro" id="IPR050892">
    <property type="entry name" value="ADP-ribose_metab_enzymes"/>
</dbReference>
<keyword evidence="7" id="KW-1185">Reference proteome</keyword>
<dbReference type="PROSITE" id="PS51154">
    <property type="entry name" value="MACRO"/>
    <property type="match status" value="1"/>
</dbReference>